<dbReference type="AlphaFoldDB" id="U5W155"/>
<dbReference type="HOGENOM" id="CLU_020336_14_0_11"/>
<proteinExistence type="predicted"/>
<dbReference type="PROSITE" id="PS50043">
    <property type="entry name" value="HTH_LUXR_2"/>
    <property type="match status" value="1"/>
</dbReference>
<dbReference type="KEGG" id="afs:AFR_23600"/>
<accession>U5W155</accession>
<dbReference type="Gene3D" id="1.10.10.10">
    <property type="entry name" value="Winged helix-like DNA-binding domain superfamily/Winged helix DNA-binding domain"/>
    <property type="match status" value="1"/>
</dbReference>
<dbReference type="PANTHER" id="PTHR43433">
    <property type="entry name" value="HYDROLASE, ALPHA/BETA FOLD FAMILY PROTEIN"/>
    <property type="match status" value="1"/>
</dbReference>
<dbReference type="GO" id="GO:0006355">
    <property type="term" value="P:regulation of DNA-templated transcription"/>
    <property type="evidence" value="ECO:0007669"/>
    <property type="project" value="InterPro"/>
</dbReference>
<reference evidence="2 3" key="1">
    <citation type="journal article" date="2014" name="J. Biotechnol.">
        <title>Complete genome sequence of the actinobacterium Actinoplanes friuliensis HAG 010964, producer of the lipopeptide antibiotic friulimycin.</title>
        <authorList>
            <person name="Ruckert C."/>
            <person name="Szczepanowski R."/>
            <person name="Albersmeier A."/>
            <person name="Goesmann A."/>
            <person name="Fischer N."/>
            <person name="Steinkamper A."/>
            <person name="Puhler A."/>
            <person name="Biener R."/>
            <person name="Schwartz D."/>
            <person name="Kalinowski J."/>
        </authorList>
    </citation>
    <scope>NUCLEOTIDE SEQUENCE [LARGE SCALE GENOMIC DNA]</scope>
    <source>
        <strain evidence="2 3">DSM 7358</strain>
    </source>
</reference>
<dbReference type="InterPro" id="IPR050471">
    <property type="entry name" value="AB_hydrolase"/>
</dbReference>
<dbReference type="Gene3D" id="3.40.50.1820">
    <property type="entry name" value="alpha/beta hydrolase"/>
    <property type="match status" value="1"/>
</dbReference>
<dbReference type="PRINTS" id="PR00038">
    <property type="entry name" value="HTHLUXR"/>
</dbReference>
<dbReference type="EMBL" id="CP006272">
    <property type="protein sequence ID" value="AGZ42988.1"/>
    <property type="molecule type" value="Genomic_DNA"/>
</dbReference>
<dbReference type="RefSeq" id="WP_023363578.1">
    <property type="nucleotide sequence ID" value="NC_022657.1"/>
</dbReference>
<protein>
    <submittedName>
        <fullName evidence="2">LuxR family transcriptional regulator</fullName>
    </submittedName>
</protein>
<dbReference type="SMART" id="SM00421">
    <property type="entry name" value="HTH_LUXR"/>
    <property type="match status" value="1"/>
</dbReference>
<dbReference type="CDD" id="cd06170">
    <property type="entry name" value="LuxR_C_like"/>
    <property type="match status" value="1"/>
</dbReference>
<dbReference type="InterPro" id="IPR016032">
    <property type="entry name" value="Sig_transdc_resp-reg_C-effctor"/>
</dbReference>
<dbReference type="PRINTS" id="PR00111">
    <property type="entry name" value="ABHYDROLASE"/>
</dbReference>
<gene>
    <name evidence="2" type="ORF">AFR_23600</name>
</gene>
<evidence type="ECO:0000313" key="2">
    <source>
        <dbReference type="EMBL" id="AGZ42988.1"/>
    </source>
</evidence>
<evidence type="ECO:0000259" key="1">
    <source>
        <dbReference type="PROSITE" id="PS50043"/>
    </source>
</evidence>
<dbReference type="STRING" id="1246995.AFR_23600"/>
<feature type="domain" description="HTH luxR-type" evidence="1">
    <location>
        <begin position="270"/>
        <end position="335"/>
    </location>
</feature>
<dbReference type="eggNOG" id="COG2197">
    <property type="taxonomic scope" value="Bacteria"/>
</dbReference>
<keyword evidence="3" id="KW-1185">Reference proteome</keyword>
<dbReference type="Pfam" id="PF00196">
    <property type="entry name" value="GerE"/>
    <property type="match status" value="1"/>
</dbReference>
<dbReference type="Proteomes" id="UP000017746">
    <property type="component" value="Chromosome"/>
</dbReference>
<dbReference type="GO" id="GO:0003824">
    <property type="term" value="F:catalytic activity"/>
    <property type="evidence" value="ECO:0007669"/>
    <property type="project" value="UniProtKB-ARBA"/>
</dbReference>
<dbReference type="InterPro" id="IPR000073">
    <property type="entry name" value="AB_hydrolase_1"/>
</dbReference>
<dbReference type="SUPFAM" id="SSF46894">
    <property type="entry name" value="C-terminal effector domain of the bipartite response regulators"/>
    <property type="match status" value="1"/>
</dbReference>
<dbReference type="PATRIC" id="fig|1246995.3.peg.4782"/>
<dbReference type="eggNOG" id="COG0596">
    <property type="taxonomic scope" value="Bacteria"/>
</dbReference>
<evidence type="ECO:0000313" key="3">
    <source>
        <dbReference type="Proteomes" id="UP000017746"/>
    </source>
</evidence>
<dbReference type="GO" id="GO:0003677">
    <property type="term" value="F:DNA binding"/>
    <property type="evidence" value="ECO:0007669"/>
    <property type="project" value="InterPro"/>
</dbReference>
<organism evidence="2 3">
    <name type="scientific">Actinoplanes friuliensis DSM 7358</name>
    <dbReference type="NCBI Taxonomy" id="1246995"/>
    <lineage>
        <taxon>Bacteria</taxon>
        <taxon>Bacillati</taxon>
        <taxon>Actinomycetota</taxon>
        <taxon>Actinomycetes</taxon>
        <taxon>Micromonosporales</taxon>
        <taxon>Micromonosporaceae</taxon>
        <taxon>Actinoplanes</taxon>
    </lineage>
</organism>
<dbReference type="OrthoDB" id="27092at2"/>
<sequence>MQQRLDRVELADGTTVAYASAGAGRPLVYVMGWLTHLERGWELPAERALYEALARGCRLVRYDRAGCGLSAVVDRPASLEFELEQLAAIAAVLDEPFDLMGTSMGAPVAVAWAAARPATVRRLVLYGGWAHGADLSPPGVREHVLGLIASHWGLGSEVLTDIFAPDADRSTRAELARYQRESSSAATARELLTLSYELDVRDRLDHVRAPTLVVHRTGDRAAPLSQAEVLAAGIPRAELVRLPGRSHLPYAGDRDELVRVVRRFLGLGAPRHRTGGLTARQREVAELVSQGCTNREIAARLGITERSAEGHVERIRLRLGLRSRTQLAAWWTAQVG</sequence>
<dbReference type="PANTHER" id="PTHR43433:SF8">
    <property type="entry name" value="BIFUNCTIONAL LIPASE_ADENYLATE CYCLASE LIPJ"/>
    <property type="match status" value="1"/>
</dbReference>
<dbReference type="Pfam" id="PF12697">
    <property type="entry name" value="Abhydrolase_6"/>
    <property type="match status" value="1"/>
</dbReference>
<dbReference type="InterPro" id="IPR029058">
    <property type="entry name" value="AB_hydrolase_fold"/>
</dbReference>
<dbReference type="InterPro" id="IPR000792">
    <property type="entry name" value="Tscrpt_reg_LuxR_C"/>
</dbReference>
<dbReference type="SUPFAM" id="SSF53474">
    <property type="entry name" value="alpha/beta-Hydrolases"/>
    <property type="match status" value="1"/>
</dbReference>
<dbReference type="InterPro" id="IPR036388">
    <property type="entry name" value="WH-like_DNA-bd_sf"/>
</dbReference>
<name>U5W155_9ACTN</name>